<sequence length="418" mass="47152">MPVRDFEAMCSAMVLTQTTEKLALELEINGSDLIKNVNTGGSGLRLGGLTAADVRAFNSVLTSDHPEEEVLGTRPGKVASRDATLQTGAPIRWHFDDEDHYVHDSHTLTYDFPVPFVRTFSDDGRSEWVNILVPGLGRCQAQRSNLVFKDPVEVEDNPAGLISLTLHFMADEMASLNESILPLLFETIGPSLKSLTLNGPQGTIRQALDDNAIIRCCPNLLKLTLKRAFIHVQLDFTEYRANDTPIPELTFAWLDVAAFAKDLSDPSNPLARFAQRLRVSLNAFVVPPIEEEDDGEWDFPLHVNALVRMLEVNQRLEYFEVKSPRFNCLEDIMKFHRKPIYRQHKSLPIKCKTAFLSVVTSQRTVELKKRKAAEAHYVPVIPALDEHVTANIFSFAAFPVLRRAHYDSKKAIHFHHHH</sequence>
<dbReference type="OrthoDB" id="129639at2759"/>
<keyword evidence="2" id="KW-1185">Reference proteome</keyword>
<dbReference type="Proteomes" id="UP000694044">
    <property type="component" value="Unassembled WGS sequence"/>
</dbReference>
<evidence type="ECO:0000313" key="2">
    <source>
        <dbReference type="Proteomes" id="UP000694044"/>
    </source>
</evidence>
<evidence type="ECO:0000313" key="1">
    <source>
        <dbReference type="EMBL" id="KAG7379593.1"/>
    </source>
</evidence>
<dbReference type="AlphaFoldDB" id="A0A8T1VHI0"/>
<protein>
    <submittedName>
        <fullName evidence="1">Uncharacterized protein</fullName>
    </submittedName>
</protein>
<proteinExistence type="predicted"/>
<organism evidence="1 2">
    <name type="scientific">Phytophthora pseudosyringae</name>
    <dbReference type="NCBI Taxonomy" id="221518"/>
    <lineage>
        <taxon>Eukaryota</taxon>
        <taxon>Sar</taxon>
        <taxon>Stramenopiles</taxon>
        <taxon>Oomycota</taxon>
        <taxon>Peronosporomycetes</taxon>
        <taxon>Peronosporales</taxon>
        <taxon>Peronosporaceae</taxon>
        <taxon>Phytophthora</taxon>
    </lineage>
</organism>
<accession>A0A8T1VHI0</accession>
<comment type="caution">
    <text evidence="1">The sequence shown here is derived from an EMBL/GenBank/DDBJ whole genome shotgun (WGS) entry which is preliminary data.</text>
</comment>
<gene>
    <name evidence="1" type="ORF">PHYPSEUDO_008438</name>
</gene>
<dbReference type="EMBL" id="JAGDFM010000340">
    <property type="protein sequence ID" value="KAG7379593.1"/>
    <property type="molecule type" value="Genomic_DNA"/>
</dbReference>
<name>A0A8T1VHI0_9STRA</name>
<reference evidence="1" key="1">
    <citation type="submission" date="2021-02" db="EMBL/GenBank/DDBJ databases">
        <authorList>
            <person name="Palmer J.M."/>
        </authorList>
    </citation>
    <scope>NUCLEOTIDE SEQUENCE</scope>
    <source>
        <strain evidence="1">SCRP734</strain>
    </source>
</reference>